<dbReference type="Proteomes" id="UP001595935">
    <property type="component" value="Unassembled WGS sequence"/>
</dbReference>
<keyword evidence="2" id="KW-1185">Reference proteome</keyword>
<name>A0ABV9PEQ3_9FLAO</name>
<dbReference type="RefSeq" id="WP_213258538.1">
    <property type="nucleotide sequence ID" value="NZ_JAGYWA010000005.1"/>
</dbReference>
<protein>
    <submittedName>
        <fullName evidence="1">Uncharacterized protein</fullName>
    </submittedName>
</protein>
<sequence>MKNNSVDGNQNIVANRDNIFLTQAVSQEIELGVINNIFDFVIEEAKNLDLESSKKAFTSDRLVHIMKKININFSEKEEVEEVKRYFTNLYSKIHSVEKSFQTLNEDDQESIHFYVSSKYFDLKRTEMKPIEILKKLADIFIPPLNIKNPTYVSIAQSIILFFFDDCTIFEKTFDEGKQQDLFADL</sequence>
<accession>A0ABV9PEQ3</accession>
<comment type="caution">
    <text evidence="1">The sequence shown here is derived from an EMBL/GenBank/DDBJ whole genome shotgun (WGS) entry which is preliminary data.</text>
</comment>
<evidence type="ECO:0000313" key="1">
    <source>
        <dbReference type="EMBL" id="MFC4748559.1"/>
    </source>
</evidence>
<proteinExistence type="predicted"/>
<reference evidence="2" key="1">
    <citation type="journal article" date="2019" name="Int. J. Syst. Evol. Microbiol.">
        <title>The Global Catalogue of Microorganisms (GCM) 10K type strain sequencing project: providing services to taxonomists for standard genome sequencing and annotation.</title>
        <authorList>
            <consortium name="The Broad Institute Genomics Platform"/>
            <consortium name="The Broad Institute Genome Sequencing Center for Infectious Disease"/>
            <person name="Wu L."/>
            <person name="Ma J."/>
        </authorList>
    </citation>
    <scope>NUCLEOTIDE SEQUENCE [LARGE SCALE GENOMIC DNA]</scope>
    <source>
        <strain evidence="2">WYCCWR 13023</strain>
    </source>
</reference>
<evidence type="ECO:0000313" key="2">
    <source>
        <dbReference type="Proteomes" id="UP001595935"/>
    </source>
</evidence>
<organism evidence="1 2">
    <name type="scientific">Flavobacterium branchiicola</name>
    <dbReference type="NCBI Taxonomy" id="1114875"/>
    <lineage>
        <taxon>Bacteria</taxon>
        <taxon>Pseudomonadati</taxon>
        <taxon>Bacteroidota</taxon>
        <taxon>Flavobacteriia</taxon>
        <taxon>Flavobacteriales</taxon>
        <taxon>Flavobacteriaceae</taxon>
        <taxon>Flavobacterium</taxon>
    </lineage>
</organism>
<dbReference type="EMBL" id="JBHSGV010000005">
    <property type="protein sequence ID" value="MFC4748559.1"/>
    <property type="molecule type" value="Genomic_DNA"/>
</dbReference>
<gene>
    <name evidence="1" type="ORF">ACFO5S_13960</name>
</gene>